<name>A0A8J6A7W8_GALPY</name>
<comment type="subcellular location">
    <subcellularLocation>
        <location evidence="1">Nucleus</location>
    </subcellularLocation>
</comment>
<keyword evidence="5" id="KW-0862">Zinc</keyword>
<gene>
    <name evidence="8" type="ORF">J0S82_002348</name>
</gene>
<keyword evidence="3" id="KW-0677">Repeat</keyword>
<dbReference type="OrthoDB" id="7608935at2759"/>
<protein>
    <submittedName>
        <fullName evidence="8">Zinc finger CCHC domain-containing protein 7</fullName>
    </submittedName>
</protein>
<feature type="region of interest" description="Disordered" evidence="7">
    <location>
        <begin position="256"/>
        <end position="292"/>
    </location>
</feature>
<dbReference type="EMBL" id="JAGFMF010011802">
    <property type="protein sequence ID" value="KAG8512200.1"/>
    <property type="molecule type" value="Genomic_DNA"/>
</dbReference>
<dbReference type="PANTHER" id="PTHR46543">
    <property type="entry name" value="ZINC FINGER CCHC DOMAIN-CONTAINING PROTEIN 7"/>
    <property type="match status" value="1"/>
</dbReference>
<dbReference type="GO" id="GO:0003723">
    <property type="term" value="F:RNA binding"/>
    <property type="evidence" value="ECO:0007669"/>
    <property type="project" value="TreeGrafter"/>
</dbReference>
<dbReference type="Proteomes" id="UP000700334">
    <property type="component" value="Unassembled WGS sequence"/>
</dbReference>
<reference evidence="8" key="1">
    <citation type="journal article" date="2021" name="Evol. Appl.">
        <title>The genome of the Pyrenean desman and the effects of bottlenecks and inbreeding on the genomic landscape of an endangered species.</title>
        <authorList>
            <person name="Escoda L."/>
            <person name="Castresana J."/>
        </authorList>
    </citation>
    <scope>NUCLEOTIDE SEQUENCE</scope>
    <source>
        <strain evidence="8">IBE-C5619</strain>
    </source>
</reference>
<dbReference type="GO" id="GO:0071038">
    <property type="term" value="P:TRAMP-dependent tRNA surveillance pathway"/>
    <property type="evidence" value="ECO:0007669"/>
    <property type="project" value="TreeGrafter"/>
</dbReference>
<organism evidence="8 9">
    <name type="scientific">Galemys pyrenaicus</name>
    <name type="common">Iberian desman</name>
    <name type="synonym">Pyrenean desman</name>
    <dbReference type="NCBI Taxonomy" id="202257"/>
    <lineage>
        <taxon>Eukaryota</taxon>
        <taxon>Metazoa</taxon>
        <taxon>Chordata</taxon>
        <taxon>Craniata</taxon>
        <taxon>Vertebrata</taxon>
        <taxon>Euteleostomi</taxon>
        <taxon>Mammalia</taxon>
        <taxon>Eutheria</taxon>
        <taxon>Laurasiatheria</taxon>
        <taxon>Eulipotyphla</taxon>
        <taxon>Talpidae</taxon>
        <taxon>Galemys</taxon>
    </lineage>
</organism>
<sequence>MCVTDPSPLAAGDPRPLGCGTNACPLAGSRVPRLYPTRGGVRLVAPLTSRLHAIWLTCWGIHLTMPDQGRRPWFKKGCVSMAPMGVEFLRILPFLPPKSSVLLRKTVQYVKRGGLTSQRVRTDPSWANLSLCCQKQQRHLIKVNNFMMFGGFETIEAYEDDLYREESSSELSIDSEVEFQLYSQVHYAQDLDTVIREEVHEENSGNSASSSSKPNPKNLIILSDSEVIQLSDGSEVITLSDEDSIYRCKRKNFRAQAKEKKQGSPTSLSSDELADRKCKRDIEKPRPEERSEKIREVMIIEVSSSEEEESTISESDNVENWMLLGCESDDKDDDILLNIVGCENSVNEDRKYLDFRARGSSDHLSFALVESSHDI</sequence>
<dbReference type="GO" id="GO:0071031">
    <property type="term" value="P:nuclear mRNA surveillance of mRNA 3'-end processing"/>
    <property type="evidence" value="ECO:0007669"/>
    <property type="project" value="TreeGrafter"/>
</dbReference>
<keyword evidence="6" id="KW-0539">Nucleus</keyword>
<dbReference type="AlphaFoldDB" id="A0A8J6A7W8"/>
<evidence type="ECO:0000256" key="2">
    <source>
        <dbReference type="ARBA" id="ARBA00022723"/>
    </source>
</evidence>
<keyword evidence="9" id="KW-1185">Reference proteome</keyword>
<proteinExistence type="predicted"/>
<dbReference type="GO" id="GO:0071035">
    <property type="term" value="P:nuclear polyadenylation-dependent rRNA catabolic process"/>
    <property type="evidence" value="ECO:0007669"/>
    <property type="project" value="TreeGrafter"/>
</dbReference>
<dbReference type="GO" id="GO:0071036">
    <property type="term" value="P:nuclear polyadenylation-dependent snoRNA catabolic process"/>
    <property type="evidence" value="ECO:0007669"/>
    <property type="project" value="TreeGrafter"/>
</dbReference>
<comment type="caution">
    <text evidence="8">The sequence shown here is derived from an EMBL/GenBank/DDBJ whole genome shotgun (WGS) entry which is preliminary data.</text>
</comment>
<evidence type="ECO:0000313" key="9">
    <source>
        <dbReference type="Proteomes" id="UP000700334"/>
    </source>
</evidence>
<accession>A0A8J6A7W8</accession>
<keyword evidence="4" id="KW-0863">Zinc-finger</keyword>
<evidence type="ECO:0000256" key="7">
    <source>
        <dbReference type="SAM" id="MobiDB-lite"/>
    </source>
</evidence>
<evidence type="ECO:0000256" key="4">
    <source>
        <dbReference type="ARBA" id="ARBA00022771"/>
    </source>
</evidence>
<evidence type="ECO:0000256" key="3">
    <source>
        <dbReference type="ARBA" id="ARBA00022737"/>
    </source>
</evidence>
<evidence type="ECO:0000256" key="1">
    <source>
        <dbReference type="ARBA" id="ARBA00004123"/>
    </source>
</evidence>
<feature type="compositionally biased region" description="Basic and acidic residues" evidence="7">
    <location>
        <begin position="273"/>
        <end position="292"/>
    </location>
</feature>
<dbReference type="GO" id="GO:0031499">
    <property type="term" value="C:TRAMP complex"/>
    <property type="evidence" value="ECO:0007669"/>
    <property type="project" value="TreeGrafter"/>
</dbReference>
<evidence type="ECO:0000313" key="8">
    <source>
        <dbReference type="EMBL" id="KAG8512200.1"/>
    </source>
</evidence>
<dbReference type="GO" id="GO:0071039">
    <property type="term" value="P:nuclear polyadenylation-dependent CUT catabolic process"/>
    <property type="evidence" value="ECO:0007669"/>
    <property type="project" value="TreeGrafter"/>
</dbReference>
<evidence type="ECO:0000256" key="6">
    <source>
        <dbReference type="ARBA" id="ARBA00023242"/>
    </source>
</evidence>
<keyword evidence="2" id="KW-0479">Metal-binding</keyword>
<evidence type="ECO:0000256" key="5">
    <source>
        <dbReference type="ARBA" id="ARBA00022833"/>
    </source>
</evidence>
<dbReference type="PANTHER" id="PTHR46543:SF1">
    <property type="entry name" value="ZINC FINGER CCHC DOMAIN-CONTAINING PROTEIN 7"/>
    <property type="match status" value="1"/>
</dbReference>
<dbReference type="InterPro" id="IPR051644">
    <property type="entry name" value="TRAMP_AT-DNA-binding"/>
</dbReference>
<dbReference type="GO" id="GO:0008270">
    <property type="term" value="F:zinc ion binding"/>
    <property type="evidence" value="ECO:0007669"/>
    <property type="project" value="UniProtKB-KW"/>
</dbReference>
<dbReference type="GO" id="GO:0071037">
    <property type="term" value="P:nuclear polyadenylation-dependent snRNA catabolic process"/>
    <property type="evidence" value="ECO:0007669"/>
    <property type="project" value="TreeGrafter"/>
</dbReference>